<accession>A0A126QS62</accession>
<dbReference type="Pfam" id="PF01478">
    <property type="entry name" value="Peptidase_A24"/>
    <property type="match status" value="1"/>
</dbReference>
<evidence type="ECO:0000256" key="1">
    <source>
        <dbReference type="ARBA" id="ARBA00005801"/>
    </source>
</evidence>
<reference evidence="4 6" key="1">
    <citation type="journal article" date="2016" name="Front. Microbiol.">
        <title>Genome Sequence of the Piezophilic, Mesophilic Sulfate-Reducing Bacterium Desulfovibrio indicus J2T.</title>
        <authorList>
            <person name="Cao J."/>
            <person name="Maignien L."/>
            <person name="Shao Z."/>
            <person name="Alain K."/>
            <person name="Jebbar M."/>
        </authorList>
    </citation>
    <scope>NUCLEOTIDE SEQUENCE [LARGE SCALE GENOMIC DNA]</scope>
    <source>
        <strain evidence="4 6">J2</strain>
    </source>
</reference>
<dbReference type="EMBL" id="SOBK01000011">
    <property type="protein sequence ID" value="TDT86809.1"/>
    <property type="molecule type" value="Genomic_DNA"/>
</dbReference>
<evidence type="ECO:0000313" key="7">
    <source>
        <dbReference type="Proteomes" id="UP000295506"/>
    </source>
</evidence>
<protein>
    <submittedName>
        <fullName evidence="4">Peptidase A24</fullName>
    </submittedName>
    <submittedName>
        <fullName evidence="5">Prepilin peptidase CpaA</fullName>
    </submittedName>
</protein>
<sequence length="182" mass="19113">MEILVTVAIGVALIVASITDIRSQRIYNWLTFPLILAGFATHTVFGGMAGLKFAAGGFALGFVAMAIPYFFGAMGAGDVKLMAGVGAWLGVEATFVAFLFTCIAGGVYCIVVLVRDPSLFMRAMRNIWNTLYVLVATRKMNFAPTSSGQALPRLCYGVAIAVGTAAAMALSALQTGSIYAGY</sequence>
<proteinExistence type="inferred from homology"/>
<comment type="similarity">
    <text evidence="1">Belongs to the peptidase A24 family.</text>
</comment>
<feature type="transmembrane region" description="Helical" evidence="2">
    <location>
        <begin position="154"/>
        <end position="173"/>
    </location>
</feature>
<name>A0A126QS62_9BACT</name>
<dbReference type="GO" id="GO:0006465">
    <property type="term" value="P:signal peptide processing"/>
    <property type="evidence" value="ECO:0007669"/>
    <property type="project" value="TreeGrafter"/>
</dbReference>
<feature type="domain" description="Prepilin type IV endopeptidase peptidase" evidence="3">
    <location>
        <begin position="9"/>
        <end position="110"/>
    </location>
</feature>
<dbReference type="GO" id="GO:0005886">
    <property type="term" value="C:plasma membrane"/>
    <property type="evidence" value="ECO:0007669"/>
    <property type="project" value="TreeGrafter"/>
</dbReference>
<organism evidence="5 7">
    <name type="scientific">Pseudodesulfovibrio indicus</name>
    <dbReference type="NCBI Taxonomy" id="1716143"/>
    <lineage>
        <taxon>Bacteria</taxon>
        <taxon>Pseudomonadati</taxon>
        <taxon>Thermodesulfobacteriota</taxon>
        <taxon>Desulfovibrionia</taxon>
        <taxon>Desulfovibrionales</taxon>
        <taxon>Desulfovibrionaceae</taxon>
    </lineage>
</organism>
<dbReference type="InterPro" id="IPR050882">
    <property type="entry name" value="Prepilin_peptidase/N-MTase"/>
</dbReference>
<dbReference type="KEGG" id="dej:AWY79_17175"/>
<feature type="transmembrane region" description="Helical" evidence="2">
    <location>
        <begin position="93"/>
        <end position="114"/>
    </location>
</feature>
<dbReference type="AlphaFoldDB" id="A0A126QS62"/>
<dbReference type="RefSeq" id="WP_066806565.1">
    <property type="nucleotide sequence ID" value="NZ_CP014206.1"/>
</dbReference>
<dbReference type="GO" id="GO:0004190">
    <property type="term" value="F:aspartic-type endopeptidase activity"/>
    <property type="evidence" value="ECO:0007669"/>
    <property type="project" value="InterPro"/>
</dbReference>
<evidence type="ECO:0000313" key="5">
    <source>
        <dbReference type="EMBL" id="TDT86809.1"/>
    </source>
</evidence>
<keyword evidence="6" id="KW-1185">Reference proteome</keyword>
<evidence type="ECO:0000313" key="6">
    <source>
        <dbReference type="Proteomes" id="UP000055611"/>
    </source>
</evidence>
<dbReference type="EMBL" id="CP014206">
    <property type="protein sequence ID" value="AMK12712.1"/>
    <property type="molecule type" value="Genomic_DNA"/>
</dbReference>
<dbReference type="Gene3D" id="1.20.120.1220">
    <property type="match status" value="1"/>
</dbReference>
<dbReference type="Proteomes" id="UP000295506">
    <property type="component" value="Unassembled WGS sequence"/>
</dbReference>
<dbReference type="PANTHER" id="PTHR30487">
    <property type="entry name" value="TYPE 4 PREPILIN-LIKE PROTEINS LEADER PEPTIDE-PROCESSING ENZYME"/>
    <property type="match status" value="1"/>
</dbReference>
<dbReference type="Proteomes" id="UP000055611">
    <property type="component" value="Chromosome"/>
</dbReference>
<dbReference type="OrthoDB" id="5508079at2"/>
<feature type="transmembrane region" description="Helical" evidence="2">
    <location>
        <begin position="26"/>
        <end position="46"/>
    </location>
</feature>
<evidence type="ECO:0000256" key="2">
    <source>
        <dbReference type="SAM" id="Phobius"/>
    </source>
</evidence>
<feature type="transmembrane region" description="Helical" evidence="2">
    <location>
        <begin position="53"/>
        <end position="73"/>
    </location>
</feature>
<gene>
    <name evidence="4" type="ORF">AWY79_17175</name>
    <name evidence="5" type="ORF">EDC59_111127</name>
</gene>
<keyword evidence="2" id="KW-0472">Membrane</keyword>
<reference evidence="5 7" key="2">
    <citation type="submission" date="2019-03" db="EMBL/GenBank/DDBJ databases">
        <title>Genomic Encyclopedia of Type Strains, Phase IV (KMG-IV): sequencing the most valuable type-strain genomes for metagenomic binning, comparative biology and taxonomic classification.</title>
        <authorList>
            <person name="Goeker M."/>
        </authorList>
    </citation>
    <scope>NUCLEOTIDE SEQUENCE [LARGE SCALE GENOMIC DNA]</scope>
    <source>
        <strain evidence="5 7">DSM 101483</strain>
    </source>
</reference>
<keyword evidence="2" id="KW-0812">Transmembrane</keyword>
<evidence type="ECO:0000259" key="3">
    <source>
        <dbReference type="Pfam" id="PF01478"/>
    </source>
</evidence>
<evidence type="ECO:0000313" key="4">
    <source>
        <dbReference type="EMBL" id="AMK12712.1"/>
    </source>
</evidence>
<keyword evidence="2" id="KW-1133">Transmembrane helix</keyword>
<dbReference type="PANTHER" id="PTHR30487:SF0">
    <property type="entry name" value="PREPILIN LEADER PEPTIDASE_N-METHYLTRANSFERASE-RELATED"/>
    <property type="match status" value="1"/>
</dbReference>
<dbReference type="InterPro" id="IPR000045">
    <property type="entry name" value="Prepilin_IV_endopep_pep"/>
</dbReference>